<dbReference type="Gene3D" id="1.20.1250.20">
    <property type="entry name" value="MFS general substrate transporter like domains"/>
    <property type="match status" value="2"/>
</dbReference>
<feature type="transmembrane region" description="Helical" evidence="3">
    <location>
        <begin position="166"/>
        <end position="187"/>
    </location>
</feature>
<dbReference type="InterPro" id="IPR036259">
    <property type="entry name" value="MFS_trans_sf"/>
</dbReference>
<feature type="transmembrane region" description="Helical" evidence="3">
    <location>
        <begin position="401"/>
        <end position="422"/>
    </location>
</feature>
<dbReference type="EMBL" id="SKBQ01000045">
    <property type="protein sequence ID" value="TPX11909.1"/>
    <property type="molecule type" value="Genomic_DNA"/>
</dbReference>
<name>A0A507B3L4_9PEZI</name>
<dbReference type="RefSeq" id="XP_030993620.1">
    <property type="nucleotide sequence ID" value="XM_031142148.1"/>
</dbReference>
<evidence type="ECO:0000313" key="4">
    <source>
        <dbReference type="EMBL" id="TPX11909.1"/>
    </source>
</evidence>
<keyword evidence="3" id="KW-0812">Transmembrane</keyword>
<feature type="transmembrane region" description="Helical" evidence="3">
    <location>
        <begin position="249"/>
        <end position="275"/>
    </location>
</feature>
<feature type="transmembrane region" description="Helical" evidence="3">
    <location>
        <begin position="31"/>
        <end position="51"/>
    </location>
</feature>
<dbReference type="InterPro" id="IPR050375">
    <property type="entry name" value="MFS_TsgA-like"/>
</dbReference>
<feature type="transmembrane region" description="Helical" evidence="3">
    <location>
        <begin position="99"/>
        <end position="118"/>
    </location>
</feature>
<feature type="transmembrane region" description="Helical" evidence="3">
    <location>
        <begin position="338"/>
        <end position="359"/>
    </location>
</feature>
<dbReference type="SUPFAM" id="SSF103473">
    <property type="entry name" value="MFS general substrate transporter"/>
    <property type="match status" value="1"/>
</dbReference>
<dbReference type="PANTHER" id="PTHR43702">
    <property type="entry name" value="L-FUCOSE-PROTON SYMPORTER"/>
    <property type="match status" value="1"/>
</dbReference>
<dbReference type="InParanoid" id="A0A507B3L4"/>
<keyword evidence="2" id="KW-1003">Cell membrane</keyword>
<dbReference type="InterPro" id="IPR011701">
    <property type="entry name" value="MFS"/>
</dbReference>
<feature type="transmembrane region" description="Helical" evidence="3">
    <location>
        <begin position="314"/>
        <end position="332"/>
    </location>
</feature>
<proteinExistence type="predicted"/>
<dbReference type="GO" id="GO:0005886">
    <property type="term" value="C:plasma membrane"/>
    <property type="evidence" value="ECO:0007669"/>
    <property type="project" value="UniProtKB-SubCell"/>
</dbReference>
<feature type="transmembrane region" description="Helical" evidence="3">
    <location>
        <begin position="71"/>
        <end position="92"/>
    </location>
</feature>
<gene>
    <name evidence="4" type="ORF">E0L32_007407</name>
</gene>
<dbReference type="OrthoDB" id="546893at2759"/>
<dbReference type="STRING" id="1093900.A0A507B3L4"/>
<feature type="transmembrane region" description="Helical" evidence="3">
    <location>
        <begin position="199"/>
        <end position="219"/>
    </location>
</feature>
<reference evidence="4 5" key="1">
    <citation type="submission" date="2019-06" db="EMBL/GenBank/DDBJ databases">
        <title>Draft genome sequence of the filamentous fungus Phialemoniopsis curvata isolated from diesel fuel.</title>
        <authorList>
            <person name="Varaljay V.A."/>
            <person name="Lyon W.J."/>
            <person name="Crouch A.L."/>
            <person name="Drake C.E."/>
            <person name="Hollomon J.M."/>
            <person name="Nadeau L.J."/>
            <person name="Nunn H.S."/>
            <person name="Stevenson B.S."/>
            <person name="Bojanowski C.L."/>
            <person name="Crookes-Goodson W.J."/>
        </authorList>
    </citation>
    <scope>NUCLEOTIDE SEQUENCE [LARGE SCALE GENOMIC DNA]</scope>
    <source>
        <strain evidence="4 5">D216</strain>
    </source>
</reference>
<feature type="transmembrane region" description="Helical" evidence="3">
    <location>
        <begin position="371"/>
        <end position="389"/>
    </location>
</feature>
<accession>A0A507B3L4</accession>
<dbReference type="Pfam" id="PF07690">
    <property type="entry name" value="MFS_1"/>
    <property type="match status" value="1"/>
</dbReference>
<evidence type="ECO:0000313" key="5">
    <source>
        <dbReference type="Proteomes" id="UP000319257"/>
    </source>
</evidence>
<keyword evidence="5" id="KW-1185">Reference proteome</keyword>
<keyword evidence="3" id="KW-0472">Membrane</keyword>
<comment type="subcellular location">
    <subcellularLocation>
        <location evidence="1">Cell inner membrane</location>
        <topology evidence="1">Multi-pass membrane protein</topology>
    </subcellularLocation>
</comment>
<sequence length="464" mass="50112">MGFKDWAKRRGLITSDHKTTRAAELTLRESIYPICLVTILFFLWGFSYGLLDTLNKHFQNILHINRARSSGLQAAYFGAYPLASLGHAAWLLRHYGYKTVFIWGLFLYGLGALLAIAAIKKASFAGFCVCIFIIGNGLGSLETAANPYITVCGPPKYSEIRINLSQAFNGIGTVVAPVLGSYVFFAFDDTRALANVQWVYLSIAVFVLLLAIVFLFSTIPEITDADMAFQAAETHAGQDDKPLWKQYRLFHAAFAQFCYTGAQVAIAGFFINYVVETSSWNDVAGSKFLAGGQASFAVGRFAGVAIMHFARPRWVFGLFLTGCIVFIAPTVTQRGNTGMSLLYVCMFFESICFPTIVALGMRGLGRHTKRGSGFIVGAVLGGACVPPLTGAAADAHGTGRAMAVPLAFFVAAWSYALCVNFVPAYRDVADAFTTAEVGLQGHAREDGAVAVDEEKGAGDVQKVA</sequence>
<organism evidence="4 5">
    <name type="scientific">Thyridium curvatum</name>
    <dbReference type="NCBI Taxonomy" id="1093900"/>
    <lineage>
        <taxon>Eukaryota</taxon>
        <taxon>Fungi</taxon>
        <taxon>Dikarya</taxon>
        <taxon>Ascomycota</taxon>
        <taxon>Pezizomycotina</taxon>
        <taxon>Sordariomycetes</taxon>
        <taxon>Sordariomycetidae</taxon>
        <taxon>Thyridiales</taxon>
        <taxon>Thyridiaceae</taxon>
        <taxon>Thyridium</taxon>
    </lineage>
</organism>
<dbReference type="AlphaFoldDB" id="A0A507B3L4"/>
<dbReference type="GeneID" id="41974854"/>
<evidence type="ECO:0000256" key="3">
    <source>
        <dbReference type="SAM" id="Phobius"/>
    </source>
</evidence>
<protein>
    <recommendedName>
        <fullName evidence="6">Glucose/galactose transporter</fullName>
    </recommendedName>
</protein>
<evidence type="ECO:0000256" key="2">
    <source>
        <dbReference type="ARBA" id="ARBA00022475"/>
    </source>
</evidence>
<comment type="caution">
    <text evidence="4">The sequence shown here is derived from an EMBL/GenBank/DDBJ whole genome shotgun (WGS) entry which is preliminary data.</text>
</comment>
<dbReference type="GO" id="GO:0022857">
    <property type="term" value="F:transmembrane transporter activity"/>
    <property type="evidence" value="ECO:0007669"/>
    <property type="project" value="InterPro"/>
</dbReference>
<dbReference type="Proteomes" id="UP000319257">
    <property type="component" value="Unassembled WGS sequence"/>
</dbReference>
<keyword evidence="3" id="KW-1133">Transmembrane helix</keyword>
<evidence type="ECO:0008006" key="6">
    <source>
        <dbReference type="Google" id="ProtNLM"/>
    </source>
</evidence>
<dbReference type="PANTHER" id="PTHR43702:SF3">
    <property type="entry name" value="PROTEIN TSGA"/>
    <property type="match status" value="1"/>
</dbReference>
<evidence type="ECO:0000256" key="1">
    <source>
        <dbReference type="ARBA" id="ARBA00004429"/>
    </source>
</evidence>